<dbReference type="EMBL" id="AHKF01000021">
    <property type="protein sequence ID" value="EIA07774.1"/>
    <property type="molecule type" value="Genomic_DNA"/>
</dbReference>
<dbReference type="eggNOG" id="ENOG5032R68">
    <property type="taxonomic scope" value="Bacteria"/>
</dbReference>
<proteinExistence type="predicted"/>
<name>H7FUT5_FLAFP</name>
<accession>H7FUT5</accession>
<gene>
    <name evidence="1" type="ORF">HJ01_02933</name>
</gene>
<dbReference type="PATRIC" id="fig|1086011.3.peg.2873"/>
<dbReference type="Proteomes" id="UP000005566">
    <property type="component" value="Unassembled WGS sequence"/>
</dbReference>
<protein>
    <submittedName>
        <fullName evidence="1">Uncharacterized protein</fullName>
    </submittedName>
</protein>
<dbReference type="AlphaFoldDB" id="H7FUT5"/>
<organism evidence="1 2">
    <name type="scientific">Flavobacterium frigoris (strain PS1)</name>
    <dbReference type="NCBI Taxonomy" id="1086011"/>
    <lineage>
        <taxon>Bacteria</taxon>
        <taxon>Pseudomonadati</taxon>
        <taxon>Bacteroidota</taxon>
        <taxon>Flavobacteriia</taxon>
        <taxon>Flavobacteriales</taxon>
        <taxon>Flavobacteriaceae</taxon>
        <taxon>Flavobacterium</taxon>
    </lineage>
</organism>
<dbReference type="OrthoDB" id="1351904at2"/>
<dbReference type="STRING" id="1086011.HJ01_02933"/>
<evidence type="ECO:0000313" key="2">
    <source>
        <dbReference type="Proteomes" id="UP000005566"/>
    </source>
</evidence>
<sequence length="137" mass="15537">MKKIVIYGILALIGFFMNSCTKSENEEIIGKWDDNIKLSQKTATLNSNENSITITTESTFWWLGGISLNNKNIELADVEKLSKNFVIANSDFQVERKEDGKKIIITLKQNNTNSERILVVSMQNGDYFDGVRIIQAK</sequence>
<evidence type="ECO:0000313" key="1">
    <source>
        <dbReference type="EMBL" id="EIA07774.1"/>
    </source>
</evidence>
<keyword evidence="2" id="KW-1185">Reference proteome</keyword>
<comment type="caution">
    <text evidence="1">The sequence shown here is derived from an EMBL/GenBank/DDBJ whole genome shotgun (WGS) entry which is preliminary data.</text>
</comment>
<dbReference type="RefSeq" id="WP_007139110.1">
    <property type="nucleotide sequence ID" value="NZ_AHKF01000021.1"/>
</dbReference>
<reference evidence="1 2" key="1">
    <citation type="journal article" date="2014" name="Acta Crystallogr. D">
        <title>Structure-based characterization and antifreeze properties of a hyperactive ice-binding protein from the Antarctic bacterium Flavobacterium frigoris PS1.</title>
        <authorList>
            <person name="Do H."/>
            <person name="Kim S.J."/>
            <person name="Kim H.J."/>
            <person name="Lee J.H."/>
        </authorList>
    </citation>
    <scope>NUCLEOTIDE SEQUENCE [LARGE SCALE GENOMIC DNA]</scope>
    <source>
        <strain evidence="1 2">PS1</strain>
    </source>
</reference>